<dbReference type="EMBL" id="CAMXCT020000527">
    <property type="protein sequence ID" value="CAL1133348.1"/>
    <property type="molecule type" value="Genomic_DNA"/>
</dbReference>
<comment type="caution">
    <text evidence="1">The sequence shown here is derived from an EMBL/GenBank/DDBJ whole genome shotgun (WGS) entry which is preliminary data.</text>
</comment>
<evidence type="ECO:0000313" key="1">
    <source>
        <dbReference type="EMBL" id="CAI3979973.1"/>
    </source>
</evidence>
<gene>
    <name evidence="1" type="ORF">C1SCF055_LOCUS7889</name>
</gene>
<reference evidence="2 3" key="2">
    <citation type="submission" date="2024-05" db="EMBL/GenBank/DDBJ databases">
        <authorList>
            <person name="Chen Y."/>
            <person name="Shah S."/>
            <person name="Dougan E. K."/>
            <person name="Thang M."/>
            <person name="Chan C."/>
        </authorList>
    </citation>
    <scope>NUCLEOTIDE SEQUENCE [LARGE SCALE GENOMIC DNA]</scope>
</reference>
<dbReference type="EMBL" id="CAMXCT030000527">
    <property type="protein sequence ID" value="CAL4767285.1"/>
    <property type="molecule type" value="Genomic_DNA"/>
</dbReference>
<proteinExistence type="predicted"/>
<protein>
    <submittedName>
        <fullName evidence="2">Ankyrin repeat domain-containing protein</fullName>
    </submittedName>
</protein>
<reference evidence="1" key="1">
    <citation type="submission" date="2022-10" db="EMBL/GenBank/DDBJ databases">
        <authorList>
            <person name="Chen Y."/>
            <person name="Dougan E. K."/>
            <person name="Chan C."/>
            <person name="Rhodes N."/>
            <person name="Thang M."/>
        </authorList>
    </citation>
    <scope>NUCLEOTIDE SEQUENCE</scope>
</reference>
<sequence>MPHLPDGSFARGEKWFAKRGRPKNHTEEFWLKYEGFGCQAFEAGEIGITALHKAAAFGWPQQAQFLLARNAEIVSARSNVPVKRTSDHSSRISKDICTSVR</sequence>
<organism evidence="1">
    <name type="scientific">Cladocopium goreaui</name>
    <dbReference type="NCBI Taxonomy" id="2562237"/>
    <lineage>
        <taxon>Eukaryota</taxon>
        <taxon>Sar</taxon>
        <taxon>Alveolata</taxon>
        <taxon>Dinophyceae</taxon>
        <taxon>Suessiales</taxon>
        <taxon>Symbiodiniaceae</taxon>
        <taxon>Cladocopium</taxon>
    </lineage>
</organism>
<evidence type="ECO:0000313" key="3">
    <source>
        <dbReference type="Proteomes" id="UP001152797"/>
    </source>
</evidence>
<name>A0A9P1BX78_9DINO</name>
<dbReference type="Proteomes" id="UP001152797">
    <property type="component" value="Unassembled WGS sequence"/>
</dbReference>
<keyword evidence="3" id="KW-1185">Reference proteome</keyword>
<dbReference type="AlphaFoldDB" id="A0A9P1BX78"/>
<accession>A0A9P1BX78</accession>
<dbReference type="OrthoDB" id="432383at2759"/>
<evidence type="ECO:0000313" key="2">
    <source>
        <dbReference type="EMBL" id="CAL4767285.1"/>
    </source>
</evidence>
<dbReference type="EMBL" id="CAMXCT010000527">
    <property type="protein sequence ID" value="CAI3979973.1"/>
    <property type="molecule type" value="Genomic_DNA"/>
</dbReference>